<keyword evidence="2" id="KW-1185">Reference proteome</keyword>
<evidence type="ECO:0000313" key="2">
    <source>
        <dbReference type="Proteomes" id="UP000054516"/>
    </source>
</evidence>
<evidence type="ECO:0000313" key="1">
    <source>
        <dbReference type="EMBL" id="GAP85235.2"/>
    </source>
</evidence>
<reference evidence="1" key="1">
    <citation type="submission" date="2016-03" db="EMBL/GenBank/DDBJ databases">
        <title>Draft genome sequence of Rosellinia necatrix.</title>
        <authorList>
            <person name="Kanematsu S."/>
        </authorList>
    </citation>
    <scope>NUCLEOTIDE SEQUENCE [LARGE SCALE GENOMIC DNA]</scope>
    <source>
        <strain evidence="1">W97</strain>
    </source>
</reference>
<name>A0A1W2TBE4_ROSNE</name>
<dbReference type="AlphaFoldDB" id="A0A1W2TBE4"/>
<gene>
    <name evidence="1" type="ORF">SAMD00023353_1002970</name>
</gene>
<sequence>MTIFLGFASDGSAANNAILVAQPFLYKGDAASGRAAYADLYAIGPDADSTRVLPL</sequence>
<accession>A0A1W2TBE4</accession>
<proteinExistence type="predicted"/>
<dbReference type="EMBL" id="DF977455">
    <property type="protein sequence ID" value="GAP85235.2"/>
    <property type="molecule type" value="Genomic_DNA"/>
</dbReference>
<dbReference type="OrthoDB" id="415825at2759"/>
<dbReference type="Proteomes" id="UP000054516">
    <property type="component" value="Unassembled WGS sequence"/>
</dbReference>
<protein>
    <submittedName>
        <fullName evidence="1">Putative FAD binding domain-containing</fullName>
    </submittedName>
</protein>
<organism evidence="1">
    <name type="scientific">Rosellinia necatrix</name>
    <name type="common">White root-rot fungus</name>
    <dbReference type="NCBI Taxonomy" id="77044"/>
    <lineage>
        <taxon>Eukaryota</taxon>
        <taxon>Fungi</taxon>
        <taxon>Dikarya</taxon>
        <taxon>Ascomycota</taxon>
        <taxon>Pezizomycotina</taxon>
        <taxon>Sordariomycetes</taxon>
        <taxon>Xylariomycetidae</taxon>
        <taxon>Xylariales</taxon>
        <taxon>Xylariaceae</taxon>
        <taxon>Rosellinia</taxon>
    </lineage>
</organism>